<evidence type="ECO:0000313" key="2">
    <source>
        <dbReference type="EMBL" id="SIQ68072.1"/>
    </source>
</evidence>
<dbReference type="RefSeq" id="WP_076602027.1">
    <property type="nucleotide sequence ID" value="NZ_FTMD01000006.1"/>
</dbReference>
<sequence length="776" mass="86315">MATVEPGMVLKSTCPESPLQGIYRVLDVMPDHTQAIVIPVPTAPRKRDGKKQANYYARGFFALDTVVLAGWIDRKLLLPTKIELPLFWALSDEQIEQRYPPRKGKIRSSPLLRRDQKWALIEPLVSSSGNIRLPAFTELDRLASAHAEESGVNKGKVLDALHRYYAFGRIKNALLPNTPNCGAPEKPRYAKEGKKLGRKNAAASVGETALQGKVLDEQDRQNLQDGWHLYVRPGTTVSQAFIATTQTFYATGHTLKHGLLAPELLPAHMRPTEREFRYHGPKTPEEAAARRLMGEGDWARDYRPLVGSARDGICAVGQVGSLDASPIDVNLTACFDRVTPIGVGRGLVVRDSWLGLYCGFQVAIGGLKTDDAKLAILRSGLDKASLLERYDLQELPPEDFPNIVFSKLLSDNGELRCLNGIESCTEQIGSRIEFVSSKRADRNSTSESGHHSRHRGLDHHLEGTTKGRQRKRGEPLPITKALISHFEYTRLLILWMHWANTQQQVPHLLTTEMRRENIKPTRIEIYRWAKRHGYVSGRTVDPTYLRAHLLPRFHASVQRNGLVLHRPATGNTVELLRNARFNSEHLAASGLYRRLKNADGPPHIEVRADPDDLSEILLVDDRGIHVIPNVSDDLILVHDGCIADLSAINDVEKRRNIETASERDQAASDQRAFREETQANARANKAQRLAAGGRQEPGGRERAGVRANQRRERGAQMEAAAARVPQGDPPANVVSDTPAPQSVSIPSKRAESPEQPGALAALLRRRLAGFHNERHP</sequence>
<protein>
    <recommendedName>
        <fullName evidence="4">Integrase catalytic domain-containing protein</fullName>
    </recommendedName>
</protein>
<reference evidence="3" key="1">
    <citation type="submission" date="2017-01" db="EMBL/GenBank/DDBJ databases">
        <authorList>
            <person name="Varghese N."/>
            <person name="Submissions S."/>
        </authorList>
    </citation>
    <scope>NUCLEOTIDE SEQUENCE [LARGE SCALE GENOMIC DNA]</scope>
    <source>
        <strain evidence="3">ATCC 51758</strain>
    </source>
</reference>
<dbReference type="EMBL" id="FTMD01000006">
    <property type="protein sequence ID" value="SIQ68072.1"/>
    <property type="molecule type" value="Genomic_DNA"/>
</dbReference>
<accession>A0A1N6URF8</accession>
<dbReference type="STRING" id="34027.SAMN05421829_10612"/>
<gene>
    <name evidence="2" type="ORF">SAMN05421829_10612</name>
</gene>
<evidence type="ECO:0000313" key="3">
    <source>
        <dbReference type="Proteomes" id="UP000186819"/>
    </source>
</evidence>
<feature type="region of interest" description="Disordered" evidence="1">
    <location>
        <begin position="439"/>
        <end position="474"/>
    </location>
</feature>
<feature type="region of interest" description="Disordered" evidence="1">
    <location>
        <begin position="658"/>
        <end position="755"/>
    </location>
</feature>
<dbReference type="AlphaFoldDB" id="A0A1N6URF8"/>
<feature type="compositionally biased region" description="Basic and acidic residues" evidence="1">
    <location>
        <begin position="697"/>
        <end position="715"/>
    </location>
</feature>
<feature type="compositionally biased region" description="Polar residues" evidence="1">
    <location>
        <begin position="734"/>
        <end position="745"/>
    </location>
</feature>
<name>A0A1N6URF8_9RHOO</name>
<proteinExistence type="predicted"/>
<dbReference type="Proteomes" id="UP000186819">
    <property type="component" value="Unassembled WGS sequence"/>
</dbReference>
<feature type="compositionally biased region" description="Basic and acidic residues" evidence="1">
    <location>
        <begin position="439"/>
        <end position="450"/>
    </location>
</feature>
<feature type="compositionally biased region" description="Basic and acidic residues" evidence="1">
    <location>
        <begin position="658"/>
        <end position="677"/>
    </location>
</feature>
<evidence type="ECO:0000256" key="1">
    <source>
        <dbReference type="SAM" id="MobiDB-lite"/>
    </source>
</evidence>
<organism evidence="2 3">
    <name type="scientific">Aromatoleum tolulyticum</name>
    <dbReference type="NCBI Taxonomy" id="34027"/>
    <lineage>
        <taxon>Bacteria</taxon>
        <taxon>Pseudomonadati</taxon>
        <taxon>Pseudomonadota</taxon>
        <taxon>Betaproteobacteria</taxon>
        <taxon>Rhodocyclales</taxon>
        <taxon>Rhodocyclaceae</taxon>
        <taxon>Aromatoleum</taxon>
    </lineage>
</organism>
<evidence type="ECO:0008006" key="4">
    <source>
        <dbReference type="Google" id="ProtNLM"/>
    </source>
</evidence>
<keyword evidence="3" id="KW-1185">Reference proteome</keyword>
<dbReference type="OrthoDB" id="5439087at2"/>